<keyword evidence="2" id="KW-0808">Transferase</keyword>
<dbReference type="CDD" id="cd01646">
    <property type="entry name" value="RT_Bac_retron_I"/>
    <property type="match status" value="1"/>
</dbReference>
<keyword evidence="3" id="KW-1185">Reference proteome</keyword>
<protein>
    <submittedName>
        <fullName evidence="2">RNA-directed DNA polymerase</fullName>
    </submittedName>
</protein>
<dbReference type="PROSITE" id="PS50878">
    <property type="entry name" value="RT_POL"/>
    <property type="match status" value="1"/>
</dbReference>
<feature type="domain" description="Reverse transcriptase" evidence="1">
    <location>
        <begin position="1"/>
        <end position="301"/>
    </location>
</feature>
<dbReference type="Proteomes" id="UP000606889">
    <property type="component" value="Unassembled WGS sequence"/>
</dbReference>
<gene>
    <name evidence="2" type="ORF">H8S18_04615</name>
</gene>
<name>A0ABR7ECV7_9FIRM</name>
<organism evidence="2 3">
    <name type="scientific">Christensenella tenuis</name>
    <dbReference type="NCBI Taxonomy" id="2763033"/>
    <lineage>
        <taxon>Bacteria</taxon>
        <taxon>Bacillati</taxon>
        <taxon>Bacillota</taxon>
        <taxon>Clostridia</taxon>
        <taxon>Christensenellales</taxon>
        <taxon>Christensenellaceae</taxon>
        <taxon>Christensenella</taxon>
    </lineage>
</organism>
<dbReference type="EMBL" id="JACOON010000002">
    <property type="protein sequence ID" value="MBC5647610.1"/>
    <property type="molecule type" value="Genomic_DNA"/>
</dbReference>
<evidence type="ECO:0000313" key="3">
    <source>
        <dbReference type="Proteomes" id="UP000606889"/>
    </source>
</evidence>
<accession>A0ABR7ECV7</accession>
<dbReference type="InterPro" id="IPR000477">
    <property type="entry name" value="RT_dom"/>
</dbReference>
<reference evidence="2 3" key="1">
    <citation type="submission" date="2020-08" db="EMBL/GenBank/DDBJ databases">
        <title>Genome public.</title>
        <authorList>
            <person name="Liu C."/>
            <person name="Sun Q."/>
        </authorList>
    </citation>
    <scope>NUCLEOTIDE SEQUENCE [LARGE SCALE GENOMIC DNA]</scope>
    <source>
        <strain evidence="2 3">NSJ-35</strain>
    </source>
</reference>
<proteinExistence type="predicted"/>
<keyword evidence="2" id="KW-0695">RNA-directed DNA polymerase</keyword>
<dbReference type="Pfam" id="PF00078">
    <property type="entry name" value="RVT_1"/>
    <property type="match status" value="1"/>
</dbReference>
<dbReference type="GO" id="GO:0003964">
    <property type="term" value="F:RNA-directed DNA polymerase activity"/>
    <property type="evidence" value="ECO:0007669"/>
    <property type="project" value="UniProtKB-KW"/>
</dbReference>
<comment type="caution">
    <text evidence="2">The sequence shown here is derived from an EMBL/GenBank/DDBJ whole genome shotgun (WGS) entry which is preliminary data.</text>
</comment>
<evidence type="ECO:0000259" key="1">
    <source>
        <dbReference type="PROSITE" id="PS50878"/>
    </source>
</evidence>
<evidence type="ECO:0000313" key="2">
    <source>
        <dbReference type="EMBL" id="MBC5647610.1"/>
    </source>
</evidence>
<dbReference type="RefSeq" id="WP_186857130.1">
    <property type="nucleotide sequence ID" value="NZ_JACOON010000002.1"/>
</dbReference>
<sequence length="526" mass="61501">MVPDYDINAVYHQIKYYSYYSEYLPASFNLIPSSYDIDIFQEDFSQIGDVIEPHSFSMSKLNNSLDRRKIYIPELYSYVRLINYAISNNIIKEIIDFTIEFSNSFSPILDKNGDIFTHDQAYNGDGDESIAPKYIENIINKINKSKGAIEVLKIDISNCYANFYTHMIPAIILGKDVATENYKEYCRDKHSPLIDEKYFVYSKFDSMVRAMNGNRTNGLLPGPIISKILCEGLLTQIDIDLKKLNINYSRYVDDFEFYIYDKKDVEKITSIIQQIFNNYYFTINGEKTIREEYPFYITNNFRNIISKYFDNKLDNLKIMDLFNKFYTLEKNGTKGAIKYLLKVIESERPNIESDLFSSYLLDILNNDDRAALKAYNLILREALKNDSCVVVDQIFVDIIKRTLERRLSNVHDLEVIWLTYLITILISHGKLDKHDFDIQISNIIKNGNDLASIILLHELDLSAAQKDLLKNTARSWILLYELYNNDLIPRADFLRKASISKNARFYDRLKENGFSFYNNDLWITGI</sequence>
<keyword evidence="2" id="KW-0548">Nucleotidyltransferase</keyword>